<reference evidence="1" key="2">
    <citation type="journal article" date="2015" name="Data Brief">
        <title>Shoot transcriptome of the giant reed, Arundo donax.</title>
        <authorList>
            <person name="Barrero R.A."/>
            <person name="Guerrero F.D."/>
            <person name="Moolhuijzen P."/>
            <person name="Goolsby J.A."/>
            <person name="Tidwell J."/>
            <person name="Bellgard S.E."/>
            <person name="Bellgard M.I."/>
        </authorList>
    </citation>
    <scope>NUCLEOTIDE SEQUENCE</scope>
    <source>
        <tissue evidence="1">Shoot tissue taken approximately 20 cm above the soil surface</tissue>
    </source>
</reference>
<reference evidence="1" key="1">
    <citation type="submission" date="2014-09" db="EMBL/GenBank/DDBJ databases">
        <authorList>
            <person name="Magalhaes I.L.F."/>
            <person name="Oliveira U."/>
            <person name="Santos F.R."/>
            <person name="Vidigal T.H.D.A."/>
            <person name="Brescovit A.D."/>
            <person name="Santos A.J."/>
        </authorList>
    </citation>
    <scope>NUCLEOTIDE SEQUENCE</scope>
    <source>
        <tissue evidence="1">Shoot tissue taken approximately 20 cm above the soil surface</tissue>
    </source>
</reference>
<sequence>MYVAVRTNSEFLPTLLKFPSIDSLLNLNS</sequence>
<proteinExistence type="predicted"/>
<accession>A0A0A9B2Z3</accession>
<dbReference type="AlphaFoldDB" id="A0A0A9B2Z3"/>
<organism evidence="1">
    <name type="scientific">Arundo donax</name>
    <name type="common">Giant reed</name>
    <name type="synonym">Donax arundinaceus</name>
    <dbReference type="NCBI Taxonomy" id="35708"/>
    <lineage>
        <taxon>Eukaryota</taxon>
        <taxon>Viridiplantae</taxon>
        <taxon>Streptophyta</taxon>
        <taxon>Embryophyta</taxon>
        <taxon>Tracheophyta</taxon>
        <taxon>Spermatophyta</taxon>
        <taxon>Magnoliopsida</taxon>
        <taxon>Liliopsida</taxon>
        <taxon>Poales</taxon>
        <taxon>Poaceae</taxon>
        <taxon>PACMAD clade</taxon>
        <taxon>Arundinoideae</taxon>
        <taxon>Arundineae</taxon>
        <taxon>Arundo</taxon>
    </lineage>
</organism>
<dbReference type="EMBL" id="GBRH01240169">
    <property type="protein sequence ID" value="JAD57726.1"/>
    <property type="molecule type" value="Transcribed_RNA"/>
</dbReference>
<protein>
    <submittedName>
        <fullName evidence="1">Uncharacterized protein</fullName>
    </submittedName>
</protein>
<name>A0A0A9B2Z3_ARUDO</name>
<evidence type="ECO:0000313" key="1">
    <source>
        <dbReference type="EMBL" id="JAD57726.1"/>
    </source>
</evidence>